<gene>
    <name evidence="1" type="ORF">K8V07_13110</name>
</gene>
<dbReference type="Proteomes" id="UP000747074">
    <property type="component" value="Unassembled WGS sequence"/>
</dbReference>
<protein>
    <submittedName>
        <fullName evidence="1">Uncharacterized protein</fullName>
    </submittedName>
</protein>
<dbReference type="AlphaFoldDB" id="A0A921LHJ7"/>
<name>A0A921LHJ7_9BACE</name>
<sequence>MDKNIVFECFYTRTTKAIEKISKQGIKDIYAISFWKDNDEDDPMLV</sequence>
<reference evidence="1" key="2">
    <citation type="submission" date="2021-09" db="EMBL/GenBank/DDBJ databases">
        <authorList>
            <person name="Gilroy R."/>
        </authorList>
    </citation>
    <scope>NUCLEOTIDE SEQUENCE</scope>
    <source>
        <strain evidence="1">CHK154-13316</strain>
    </source>
</reference>
<organism evidence="1 2">
    <name type="scientific">Bacteroides xylanisolvens</name>
    <dbReference type="NCBI Taxonomy" id="371601"/>
    <lineage>
        <taxon>Bacteria</taxon>
        <taxon>Pseudomonadati</taxon>
        <taxon>Bacteroidota</taxon>
        <taxon>Bacteroidia</taxon>
        <taxon>Bacteroidales</taxon>
        <taxon>Bacteroidaceae</taxon>
        <taxon>Bacteroides</taxon>
    </lineage>
</organism>
<proteinExistence type="predicted"/>
<evidence type="ECO:0000313" key="1">
    <source>
        <dbReference type="EMBL" id="HJG12848.1"/>
    </source>
</evidence>
<accession>A0A921LHJ7</accession>
<dbReference type="EMBL" id="DYVL01000156">
    <property type="protein sequence ID" value="HJG12848.1"/>
    <property type="molecule type" value="Genomic_DNA"/>
</dbReference>
<evidence type="ECO:0000313" key="2">
    <source>
        <dbReference type="Proteomes" id="UP000747074"/>
    </source>
</evidence>
<reference evidence="1" key="1">
    <citation type="journal article" date="2021" name="PeerJ">
        <title>Extensive microbial diversity within the chicken gut microbiome revealed by metagenomics and culture.</title>
        <authorList>
            <person name="Gilroy R."/>
            <person name="Ravi A."/>
            <person name="Getino M."/>
            <person name="Pursley I."/>
            <person name="Horton D.L."/>
            <person name="Alikhan N.F."/>
            <person name="Baker D."/>
            <person name="Gharbi K."/>
            <person name="Hall N."/>
            <person name="Watson M."/>
            <person name="Adriaenssens E.M."/>
            <person name="Foster-Nyarko E."/>
            <person name="Jarju S."/>
            <person name="Secka A."/>
            <person name="Antonio M."/>
            <person name="Oren A."/>
            <person name="Chaudhuri R.R."/>
            <person name="La Ragione R."/>
            <person name="Hildebrand F."/>
            <person name="Pallen M.J."/>
        </authorList>
    </citation>
    <scope>NUCLEOTIDE SEQUENCE</scope>
    <source>
        <strain evidence="1">CHK154-13316</strain>
    </source>
</reference>
<comment type="caution">
    <text evidence="1">The sequence shown here is derived from an EMBL/GenBank/DDBJ whole genome shotgun (WGS) entry which is preliminary data.</text>
</comment>